<proteinExistence type="predicted"/>
<reference evidence="2" key="1">
    <citation type="submission" date="2014-09" db="EMBL/GenBank/DDBJ databases">
        <authorList>
            <person name="Magalhaes I.L.F."/>
            <person name="Oliveira U."/>
            <person name="Santos F.R."/>
            <person name="Vidigal T.H.D.A."/>
            <person name="Brescovit A.D."/>
            <person name="Santos A.J."/>
        </authorList>
    </citation>
    <scope>NUCLEOTIDE SEQUENCE</scope>
    <source>
        <tissue evidence="2">Shoot tissue taken approximately 20 cm above the soil surface</tissue>
    </source>
</reference>
<reference evidence="2" key="2">
    <citation type="journal article" date="2015" name="Data Brief">
        <title>Shoot transcriptome of the giant reed, Arundo donax.</title>
        <authorList>
            <person name="Barrero R.A."/>
            <person name="Guerrero F.D."/>
            <person name="Moolhuijzen P."/>
            <person name="Goolsby J.A."/>
            <person name="Tidwell J."/>
            <person name="Bellgard S.E."/>
            <person name="Bellgard M.I."/>
        </authorList>
    </citation>
    <scope>NUCLEOTIDE SEQUENCE</scope>
    <source>
        <tissue evidence="2">Shoot tissue taken approximately 20 cm above the soil surface</tissue>
    </source>
</reference>
<feature type="transmembrane region" description="Helical" evidence="1">
    <location>
        <begin position="13"/>
        <end position="31"/>
    </location>
</feature>
<dbReference type="AlphaFoldDB" id="A0A0A9ERH8"/>
<keyword evidence="1" id="KW-0472">Membrane</keyword>
<organism evidence="2">
    <name type="scientific">Arundo donax</name>
    <name type="common">Giant reed</name>
    <name type="synonym">Donax arundinaceus</name>
    <dbReference type="NCBI Taxonomy" id="35708"/>
    <lineage>
        <taxon>Eukaryota</taxon>
        <taxon>Viridiplantae</taxon>
        <taxon>Streptophyta</taxon>
        <taxon>Embryophyta</taxon>
        <taxon>Tracheophyta</taxon>
        <taxon>Spermatophyta</taxon>
        <taxon>Magnoliopsida</taxon>
        <taxon>Liliopsida</taxon>
        <taxon>Poales</taxon>
        <taxon>Poaceae</taxon>
        <taxon>PACMAD clade</taxon>
        <taxon>Arundinoideae</taxon>
        <taxon>Arundineae</taxon>
        <taxon>Arundo</taxon>
    </lineage>
</organism>
<keyword evidence="1" id="KW-1133">Transmembrane helix</keyword>
<keyword evidence="1" id="KW-0812">Transmembrane</keyword>
<sequence length="44" mass="5305">MHRFSSLLSFHRLYHYVLFMIAIESPPFSFFRAMSKAKPHQNFS</sequence>
<protein>
    <submittedName>
        <fullName evidence="2">Uncharacterized protein</fullName>
    </submittedName>
</protein>
<dbReference type="EMBL" id="GBRH01197400">
    <property type="protein sequence ID" value="JAE00496.1"/>
    <property type="molecule type" value="Transcribed_RNA"/>
</dbReference>
<name>A0A0A9ERH8_ARUDO</name>
<evidence type="ECO:0000313" key="2">
    <source>
        <dbReference type="EMBL" id="JAE00496.1"/>
    </source>
</evidence>
<evidence type="ECO:0000256" key="1">
    <source>
        <dbReference type="SAM" id="Phobius"/>
    </source>
</evidence>
<accession>A0A0A9ERH8</accession>